<sequence>LIMGLYARWMALPKKVRLYIGFSTMGVALLGDYVTTRINDEIQARKALEESEGNKLP</sequence>
<gene>
    <name evidence="1" type="ORF">G210_5148</name>
</gene>
<evidence type="ECO:0000313" key="2">
    <source>
        <dbReference type="Proteomes" id="UP000011777"/>
    </source>
</evidence>
<dbReference type="AlphaFoldDB" id="M3JCJ9"/>
<dbReference type="Proteomes" id="UP000011777">
    <property type="component" value="Unassembled WGS sequence"/>
</dbReference>
<evidence type="ECO:0000313" key="1">
    <source>
        <dbReference type="EMBL" id="EMG49913.1"/>
    </source>
</evidence>
<proteinExistence type="predicted"/>
<dbReference type="OMA" id="WMALPSK"/>
<name>M3JCJ9_CANMX</name>
<dbReference type="EMBL" id="AOGT01000450">
    <property type="protein sequence ID" value="EMG49913.1"/>
    <property type="molecule type" value="Genomic_DNA"/>
</dbReference>
<dbReference type="OrthoDB" id="4017494at2759"/>
<accession>M3JCJ9</accession>
<dbReference type="HOGENOM" id="CLU_210540_0_0_1"/>
<comment type="caution">
    <text evidence="1">The sequence shown here is derived from an EMBL/GenBank/DDBJ whole genome shotgun (WGS) entry which is preliminary data.</text>
</comment>
<organism evidence="1 2">
    <name type="scientific">Candida maltosa (strain Xu316)</name>
    <name type="common">Yeast</name>
    <dbReference type="NCBI Taxonomy" id="1245528"/>
    <lineage>
        <taxon>Eukaryota</taxon>
        <taxon>Fungi</taxon>
        <taxon>Dikarya</taxon>
        <taxon>Ascomycota</taxon>
        <taxon>Saccharomycotina</taxon>
        <taxon>Pichiomycetes</taxon>
        <taxon>Debaryomycetaceae</taxon>
        <taxon>Candida/Lodderomyces clade</taxon>
        <taxon>Candida</taxon>
    </lineage>
</organism>
<keyword evidence="2" id="KW-1185">Reference proteome</keyword>
<reference evidence="1 2" key="1">
    <citation type="submission" date="2013-02" db="EMBL/GenBank/DDBJ databases">
        <title>Genome sequence of Candida maltosa Xu316, a potential industrial strain for xylitol and ethanol production.</title>
        <authorList>
            <person name="Yu J."/>
            <person name="Wang Q."/>
            <person name="Geng X."/>
            <person name="Bao W."/>
            <person name="He P."/>
            <person name="Cai J."/>
        </authorList>
    </citation>
    <scope>NUCLEOTIDE SEQUENCE [LARGE SCALE GENOMIC DNA]</scope>
    <source>
        <strain evidence="2">Xu316</strain>
    </source>
</reference>
<protein>
    <submittedName>
        <fullName evidence="1">Uncharacterized protein</fullName>
    </submittedName>
</protein>
<feature type="non-terminal residue" evidence="1">
    <location>
        <position position="1"/>
    </location>
</feature>